<dbReference type="OrthoDB" id="2094269at2759"/>
<keyword evidence="4" id="KW-1185">Reference proteome</keyword>
<reference evidence="3 4" key="1">
    <citation type="journal article" date="2015" name="Genome Biol. Evol.">
        <title>Phylogenomic analyses indicate that early fungi evolved digesting cell walls of algal ancestors of land plants.</title>
        <authorList>
            <person name="Chang Y."/>
            <person name="Wang S."/>
            <person name="Sekimoto S."/>
            <person name="Aerts A.L."/>
            <person name="Choi C."/>
            <person name="Clum A."/>
            <person name="LaButti K.M."/>
            <person name="Lindquist E.A."/>
            <person name="Yee Ngan C."/>
            <person name="Ohm R.A."/>
            <person name="Salamov A.A."/>
            <person name="Grigoriev I.V."/>
            <person name="Spatafora J.W."/>
            <person name="Berbee M.L."/>
        </authorList>
    </citation>
    <scope>NUCLEOTIDE SEQUENCE [LARGE SCALE GENOMIC DNA]</scope>
    <source>
        <strain evidence="3 4">NRRL 28638</strain>
    </source>
</reference>
<dbReference type="EMBL" id="KQ964470">
    <property type="protein sequence ID" value="KXN71656.1"/>
    <property type="molecule type" value="Genomic_DNA"/>
</dbReference>
<dbReference type="Pfam" id="PF03959">
    <property type="entry name" value="FSH1"/>
    <property type="match status" value="1"/>
</dbReference>
<dbReference type="GO" id="GO:0005737">
    <property type="term" value="C:cytoplasm"/>
    <property type="evidence" value="ECO:0007669"/>
    <property type="project" value="TreeGrafter"/>
</dbReference>
<dbReference type="InterPro" id="IPR029058">
    <property type="entry name" value="AB_hydrolase_fold"/>
</dbReference>
<evidence type="ECO:0000256" key="1">
    <source>
        <dbReference type="ARBA" id="ARBA00022801"/>
    </source>
</evidence>
<dbReference type="AlphaFoldDB" id="A0A137P9G7"/>
<evidence type="ECO:0000313" key="3">
    <source>
        <dbReference type="EMBL" id="KXN71656.1"/>
    </source>
</evidence>
<sequence>MLPKVLCLHGYAQNIFVDAPHLIPGNKRDNCYSKFSARDKELIGVNGMRCWWDYNSISYLTLVLNSIRYINQVIDNHGPFIGIIGFSQGACLAFILNNLIESNSPLINKSQKSLNFIVLYSGFFPSDRRVNNIVTKKSFNTPSLIVLDNTGRDKVVKAEKTLYLERLLKNSG</sequence>
<evidence type="ECO:0000259" key="2">
    <source>
        <dbReference type="Pfam" id="PF03959"/>
    </source>
</evidence>
<accession>A0A137P9G7</accession>
<keyword evidence="1" id="KW-0378">Hydrolase</keyword>
<feature type="domain" description="Serine hydrolase" evidence="2">
    <location>
        <begin position="12"/>
        <end position="170"/>
    </location>
</feature>
<name>A0A137P9G7_CONC2</name>
<evidence type="ECO:0000313" key="4">
    <source>
        <dbReference type="Proteomes" id="UP000070444"/>
    </source>
</evidence>
<protein>
    <recommendedName>
        <fullName evidence="2">Serine hydrolase domain-containing protein</fullName>
    </recommendedName>
</protein>
<proteinExistence type="predicted"/>
<dbReference type="Gene3D" id="3.40.50.1820">
    <property type="entry name" value="alpha/beta hydrolase"/>
    <property type="match status" value="1"/>
</dbReference>
<organism evidence="3 4">
    <name type="scientific">Conidiobolus coronatus (strain ATCC 28846 / CBS 209.66 / NRRL 28638)</name>
    <name type="common">Delacroixia coronata</name>
    <dbReference type="NCBI Taxonomy" id="796925"/>
    <lineage>
        <taxon>Eukaryota</taxon>
        <taxon>Fungi</taxon>
        <taxon>Fungi incertae sedis</taxon>
        <taxon>Zoopagomycota</taxon>
        <taxon>Entomophthoromycotina</taxon>
        <taxon>Entomophthoromycetes</taxon>
        <taxon>Entomophthorales</taxon>
        <taxon>Ancylistaceae</taxon>
        <taxon>Conidiobolus</taxon>
    </lineage>
</organism>
<dbReference type="SUPFAM" id="SSF53474">
    <property type="entry name" value="alpha/beta-Hydrolases"/>
    <property type="match status" value="1"/>
</dbReference>
<dbReference type="GO" id="GO:0005634">
    <property type="term" value="C:nucleus"/>
    <property type="evidence" value="ECO:0007669"/>
    <property type="project" value="TreeGrafter"/>
</dbReference>
<dbReference type="PANTHER" id="PTHR48070:SF6">
    <property type="entry name" value="ESTERASE OVCA2"/>
    <property type="match status" value="1"/>
</dbReference>
<dbReference type="InterPro" id="IPR005645">
    <property type="entry name" value="FSH-like_dom"/>
</dbReference>
<gene>
    <name evidence="3" type="ORF">CONCODRAFT_5641</name>
</gene>
<feature type="non-terminal residue" evidence="3">
    <location>
        <position position="172"/>
    </location>
</feature>
<dbReference type="Proteomes" id="UP000070444">
    <property type="component" value="Unassembled WGS sequence"/>
</dbReference>
<dbReference type="GO" id="GO:0016787">
    <property type="term" value="F:hydrolase activity"/>
    <property type="evidence" value="ECO:0007669"/>
    <property type="project" value="UniProtKB-KW"/>
</dbReference>
<dbReference type="InterPro" id="IPR050593">
    <property type="entry name" value="LovG"/>
</dbReference>
<dbReference type="PANTHER" id="PTHR48070">
    <property type="entry name" value="ESTERASE OVCA2"/>
    <property type="match status" value="1"/>
</dbReference>